<keyword evidence="2" id="KW-0812">Transmembrane</keyword>
<dbReference type="RefSeq" id="WP_182705001.1">
    <property type="nucleotide sequence ID" value="NZ_JACJII010000001.1"/>
</dbReference>
<protein>
    <submittedName>
        <fullName evidence="3">Uncharacterized protein</fullName>
    </submittedName>
</protein>
<dbReference type="EMBL" id="JACJII010000001">
    <property type="protein sequence ID" value="MBA9003167.1"/>
    <property type="molecule type" value="Genomic_DNA"/>
</dbReference>
<keyword evidence="2" id="KW-0472">Membrane</keyword>
<accession>A0A7W3R7Z7</accession>
<keyword evidence="2" id="KW-1133">Transmembrane helix</keyword>
<comment type="caution">
    <text evidence="3">The sequence shown here is derived from an EMBL/GenBank/DDBJ whole genome shotgun (WGS) entry which is preliminary data.</text>
</comment>
<proteinExistence type="predicted"/>
<feature type="region of interest" description="Disordered" evidence="1">
    <location>
        <begin position="304"/>
        <end position="337"/>
    </location>
</feature>
<evidence type="ECO:0000256" key="1">
    <source>
        <dbReference type="SAM" id="MobiDB-lite"/>
    </source>
</evidence>
<name>A0A7W3R7Z7_9ACTN</name>
<organism evidence="3 4">
    <name type="scientific">Thermomonospora cellulosilytica</name>
    <dbReference type="NCBI Taxonomy" id="1411118"/>
    <lineage>
        <taxon>Bacteria</taxon>
        <taxon>Bacillati</taxon>
        <taxon>Actinomycetota</taxon>
        <taxon>Actinomycetes</taxon>
        <taxon>Streptosporangiales</taxon>
        <taxon>Thermomonosporaceae</taxon>
        <taxon>Thermomonospora</taxon>
    </lineage>
</organism>
<feature type="compositionally biased region" description="Basic and acidic residues" evidence="1">
    <location>
        <begin position="317"/>
        <end position="328"/>
    </location>
</feature>
<feature type="transmembrane region" description="Helical" evidence="2">
    <location>
        <begin position="21"/>
        <end position="39"/>
    </location>
</feature>
<dbReference type="Proteomes" id="UP000539313">
    <property type="component" value="Unassembled WGS sequence"/>
</dbReference>
<dbReference type="AlphaFoldDB" id="A0A7W3R7Z7"/>
<evidence type="ECO:0000256" key="2">
    <source>
        <dbReference type="SAM" id="Phobius"/>
    </source>
</evidence>
<sequence>MGDGNALSPCQGFAQAAMFEALWVAAIIPAAIPIIPLTFKAQGDPAKVWDGADGWKDMIAELEQSQDRIDEYRHTRLGRDRWNGKDRNAFDGKMENYQDQIGWSIAGCLYVLAVMVGIFIYMLFLIMTLLAIFATAIVIAAGTVVGAPAALQLEATANQFANMAYTVLNVSATAIEWTSRGIAAIWGAMLVTNAAGQATQGNNRVLATFGNAFVRGIDDTLKGSLAWLNQWAYGKMFKTPATNWWGRPTEAARAGGWTNLERIFAGLGGADVAANATGLLDGSAPTQITDPLIDWGARKVGLDTGYAGDDEQGNGPNDKRSNAEKYVDRTQPQGSGS</sequence>
<reference evidence="3 4" key="1">
    <citation type="submission" date="2020-08" db="EMBL/GenBank/DDBJ databases">
        <title>Sequencing the genomes of 1000 actinobacteria strains.</title>
        <authorList>
            <person name="Klenk H.-P."/>
        </authorList>
    </citation>
    <scope>NUCLEOTIDE SEQUENCE [LARGE SCALE GENOMIC DNA]</scope>
    <source>
        <strain evidence="3 4">DSM 45823</strain>
    </source>
</reference>
<feature type="transmembrane region" description="Helical" evidence="2">
    <location>
        <begin position="130"/>
        <end position="151"/>
    </location>
</feature>
<keyword evidence="4" id="KW-1185">Reference proteome</keyword>
<evidence type="ECO:0000313" key="4">
    <source>
        <dbReference type="Proteomes" id="UP000539313"/>
    </source>
</evidence>
<evidence type="ECO:0000313" key="3">
    <source>
        <dbReference type="EMBL" id="MBA9003167.1"/>
    </source>
</evidence>
<feature type="transmembrane region" description="Helical" evidence="2">
    <location>
        <begin position="101"/>
        <end position="124"/>
    </location>
</feature>
<gene>
    <name evidence="3" type="ORF">HNR21_002049</name>
</gene>